<dbReference type="EMBL" id="JAAAID010004656">
    <property type="protein sequence ID" value="KAF9992475.1"/>
    <property type="molecule type" value="Genomic_DNA"/>
</dbReference>
<evidence type="ECO:0000256" key="1">
    <source>
        <dbReference type="SAM" id="MobiDB-lite"/>
    </source>
</evidence>
<name>A0A9P6MD06_9FUNG</name>
<reference evidence="2" key="1">
    <citation type="journal article" date="2020" name="Fungal Divers.">
        <title>Resolving the Mortierellaceae phylogeny through synthesis of multi-gene phylogenetics and phylogenomics.</title>
        <authorList>
            <person name="Vandepol N."/>
            <person name="Liber J."/>
            <person name="Desiro A."/>
            <person name="Na H."/>
            <person name="Kennedy M."/>
            <person name="Barry K."/>
            <person name="Grigoriev I.V."/>
            <person name="Miller A.N."/>
            <person name="O'Donnell K."/>
            <person name="Stajich J.E."/>
            <person name="Bonito G."/>
        </authorList>
    </citation>
    <scope>NUCLEOTIDE SEQUENCE</scope>
    <source>
        <strain evidence="2">NRRL 2769</strain>
    </source>
</reference>
<feature type="region of interest" description="Disordered" evidence="1">
    <location>
        <begin position="66"/>
        <end position="89"/>
    </location>
</feature>
<proteinExistence type="predicted"/>
<feature type="non-terminal residue" evidence="2">
    <location>
        <position position="89"/>
    </location>
</feature>
<comment type="caution">
    <text evidence="2">The sequence shown here is derived from an EMBL/GenBank/DDBJ whole genome shotgun (WGS) entry which is preliminary data.</text>
</comment>
<dbReference type="AlphaFoldDB" id="A0A9P6MD06"/>
<evidence type="ECO:0000313" key="3">
    <source>
        <dbReference type="Proteomes" id="UP000703661"/>
    </source>
</evidence>
<evidence type="ECO:0000313" key="2">
    <source>
        <dbReference type="EMBL" id="KAF9992475.1"/>
    </source>
</evidence>
<feature type="non-terminal residue" evidence="2">
    <location>
        <position position="1"/>
    </location>
</feature>
<feature type="compositionally biased region" description="Acidic residues" evidence="1">
    <location>
        <begin position="78"/>
        <end position="89"/>
    </location>
</feature>
<keyword evidence="3" id="KW-1185">Reference proteome</keyword>
<dbReference type="Proteomes" id="UP000703661">
    <property type="component" value="Unassembled WGS sequence"/>
</dbReference>
<sequence>KPDKNGLGAGVGEMVAAIPLANAAAVEGFAVGDIMASAIVTHPTIAAGSGSSAPEGFILGIVAPGTSSDGSRLNGDSAEQESADENDRL</sequence>
<protein>
    <submittedName>
        <fullName evidence="2">Uncharacterized protein</fullName>
    </submittedName>
</protein>
<organism evidence="2 3">
    <name type="scientific">Entomortierella chlamydospora</name>
    <dbReference type="NCBI Taxonomy" id="101097"/>
    <lineage>
        <taxon>Eukaryota</taxon>
        <taxon>Fungi</taxon>
        <taxon>Fungi incertae sedis</taxon>
        <taxon>Mucoromycota</taxon>
        <taxon>Mortierellomycotina</taxon>
        <taxon>Mortierellomycetes</taxon>
        <taxon>Mortierellales</taxon>
        <taxon>Mortierellaceae</taxon>
        <taxon>Entomortierella</taxon>
    </lineage>
</organism>
<accession>A0A9P6MD06</accession>
<gene>
    <name evidence="2" type="ORF">BGZ80_008537</name>
</gene>